<keyword evidence="7 10" id="KW-0472">Membrane</keyword>
<feature type="non-terminal residue" evidence="11">
    <location>
        <position position="55"/>
    </location>
</feature>
<keyword evidence="6" id="KW-0443">Lipid metabolism</keyword>
<keyword evidence="5 10" id="KW-1133">Transmembrane helix</keyword>
<evidence type="ECO:0000256" key="5">
    <source>
        <dbReference type="ARBA" id="ARBA00022989"/>
    </source>
</evidence>
<evidence type="ECO:0000256" key="9">
    <source>
        <dbReference type="ARBA" id="ARBA00023264"/>
    </source>
</evidence>
<proteinExistence type="predicted"/>
<evidence type="ECO:0000256" key="1">
    <source>
        <dbReference type="ARBA" id="ARBA00022475"/>
    </source>
</evidence>
<evidence type="ECO:0000256" key="2">
    <source>
        <dbReference type="ARBA" id="ARBA00022516"/>
    </source>
</evidence>
<keyword evidence="2" id="KW-0444">Lipid biosynthesis</keyword>
<dbReference type="InterPro" id="IPR003811">
    <property type="entry name" value="G3P_acylTferase_PlsY"/>
</dbReference>
<organism evidence="11">
    <name type="scientific">marine metagenome</name>
    <dbReference type="NCBI Taxonomy" id="408172"/>
    <lineage>
        <taxon>unclassified sequences</taxon>
        <taxon>metagenomes</taxon>
        <taxon>ecological metagenomes</taxon>
    </lineage>
</organism>
<evidence type="ECO:0000313" key="11">
    <source>
        <dbReference type="EMBL" id="SVE25080.1"/>
    </source>
</evidence>
<accession>A0A383BZ58</accession>
<evidence type="ECO:0000256" key="6">
    <source>
        <dbReference type="ARBA" id="ARBA00023098"/>
    </source>
</evidence>
<evidence type="ECO:0000256" key="10">
    <source>
        <dbReference type="SAM" id="Phobius"/>
    </source>
</evidence>
<dbReference type="Pfam" id="PF02660">
    <property type="entry name" value="G3P_acyltransf"/>
    <property type="match status" value="1"/>
</dbReference>
<dbReference type="EMBL" id="UINC01204384">
    <property type="protein sequence ID" value="SVE25080.1"/>
    <property type="molecule type" value="Genomic_DNA"/>
</dbReference>
<keyword evidence="8" id="KW-0594">Phospholipid biosynthesis</keyword>
<keyword evidence="1" id="KW-1003">Cell membrane</keyword>
<keyword evidence="9" id="KW-1208">Phospholipid metabolism</keyword>
<name>A0A383BZ58_9ZZZZ</name>
<evidence type="ECO:0000256" key="4">
    <source>
        <dbReference type="ARBA" id="ARBA00022692"/>
    </source>
</evidence>
<feature type="transmembrane region" description="Helical" evidence="10">
    <location>
        <begin position="6"/>
        <end position="29"/>
    </location>
</feature>
<reference evidence="11" key="1">
    <citation type="submission" date="2018-05" db="EMBL/GenBank/DDBJ databases">
        <authorList>
            <person name="Lanie J.A."/>
            <person name="Ng W.-L."/>
            <person name="Kazmierczak K.M."/>
            <person name="Andrzejewski T.M."/>
            <person name="Davidsen T.M."/>
            <person name="Wayne K.J."/>
            <person name="Tettelin H."/>
            <person name="Glass J.I."/>
            <person name="Rusch D."/>
            <person name="Podicherti R."/>
            <person name="Tsui H.-C.T."/>
            <person name="Winkler M.E."/>
        </authorList>
    </citation>
    <scope>NUCLEOTIDE SEQUENCE</scope>
</reference>
<sequence>MFDLDFINLLVRLISIAMLGYAIGSIPICHLISKRRGLNIVEIGSRLAGSSNVTR</sequence>
<dbReference type="AlphaFoldDB" id="A0A383BZ58"/>
<evidence type="ECO:0000256" key="8">
    <source>
        <dbReference type="ARBA" id="ARBA00023209"/>
    </source>
</evidence>
<gene>
    <name evidence="11" type="ORF">METZ01_LOCUS477934</name>
</gene>
<keyword evidence="3" id="KW-0808">Transferase</keyword>
<evidence type="ECO:0000256" key="3">
    <source>
        <dbReference type="ARBA" id="ARBA00022679"/>
    </source>
</evidence>
<protein>
    <submittedName>
        <fullName evidence="11">Uncharacterized protein</fullName>
    </submittedName>
</protein>
<keyword evidence="4 10" id="KW-0812">Transmembrane</keyword>
<evidence type="ECO:0000256" key="7">
    <source>
        <dbReference type="ARBA" id="ARBA00023136"/>
    </source>
</evidence>